<feature type="non-terminal residue" evidence="1">
    <location>
        <position position="1"/>
    </location>
</feature>
<reference evidence="1" key="1">
    <citation type="submission" date="2020-04" db="EMBL/GenBank/DDBJ databases">
        <authorList>
            <person name="Alioto T."/>
            <person name="Alioto T."/>
            <person name="Gomez Garrido J."/>
        </authorList>
    </citation>
    <scope>NUCLEOTIDE SEQUENCE</scope>
    <source>
        <strain evidence="1">A484AB</strain>
    </source>
</reference>
<evidence type="ECO:0000313" key="2">
    <source>
        <dbReference type="Proteomes" id="UP001152795"/>
    </source>
</evidence>
<sequence>MERFGNGTEDGKEYLKYEIKNPELWQSLTGKYSLVEPPRMLQGNFPDAISQLSTEPSSDEG</sequence>
<gene>
    <name evidence="1" type="ORF">PACLA_8A000751</name>
</gene>
<accession>A0A7D9K687</accession>
<dbReference type="Proteomes" id="UP001152795">
    <property type="component" value="Unassembled WGS sequence"/>
</dbReference>
<organism evidence="1 2">
    <name type="scientific">Paramuricea clavata</name>
    <name type="common">Red gorgonian</name>
    <name type="synonym">Violescent sea-whip</name>
    <dbReference type="NCBI Taxonomy" id="317549"/>
    <lineage>
        <taxon>Eukaryota</taxon>
        <taxon>Metazoa</taxon>
        <taxon>Cnidaria</taxon>
        <taxon>Anthozoa</taxon>
        <taxon>Octocorallia</taxon>
        <taxon>Malacalcyonacea</taxon>
        <taxon>Plexauridae</taxon>
        <taxon>Paramuricea</taxon>
    </lineage>
</organism>
<proteinExistence type="predicted"/>
<dbReference type="AlphaFoldDB" id="A0A7D9K687"/>
<protein>
    <submittedName>
        <fullName evidence="1">Uncharacterized protein</fullName>
    </submittedName>
</protein>
<comment type="caution">
    <text evidence="1">The sequence shown here is derived from an EMBL/GenBank/DDBJ whole genome shotgun (WGS) entry which is preliminary data.</text>
</comment>
<keyword evidence="2" id="KW-1185">Reference proteome</keyword>
<dbReference type="EMBL" id="CACRXK020029269">
    <property type="protein sequence ID" value="CAB4041987.1"/>
    <property type="molecule type" value="Genomic_DNA"/>
</dbReference>
<evidence type="ECO:0000313" key="1">
    <source>
        <dbReference type="EMBL" id="CAB4041987.1"/>
    </source>
</evidence>
<name>A0A7D9K687_PARCT</name>